<dbReference type="InterPro" id="IPR004995">
    <property type="entry name" value="Spore_Ger"/>
</dbReference>
<comment type="caution">
    <text evidence="4">The sequence shown here is derived from an EMBL/GenBank/DDBJ whole genome shotgun (WGS) entry which is preliminary data.</text>
</comment>
<dbReference type="GO" id="GO:0016020">
    <property type="term" value="C:membrane"/>
    <property type="evidence" value="ECO:0007669"/>
    <property type="project" value="InterPro"/>
</dbReference>
<comment type="similarity">
    <text evidence="1">Belongs to the GerABKA family.</text>
</comment>
<feature type="transmembrane region" description="Helical" evidence="3">
    <location>
        <begin position="411"/>
        <end position="431"/>
    </location>
</feature>
<dbReference type="Pfam" id="PF03323">
    <property type="entry name" value="GerA"/>
    <property type="match status" value="1"/>
</dbReference>
<reference evidence="4 5" key="1">
    <citation type="submission" date="2020-08" db="EMBL/GenBank/DDBJ databases">
        <title>Genomic Encyclopedia of Type Strains, Phase III (KMG-III): the genomes of soil and plant-associated and newly described type strains.</title>
        <authorList>
            <person name="Whitman W."/>
        </authorList>
    </citation>
    <scope>NUCLEOTIDE SEQUENCE [LARGE SCALE GENOMIC DNA]</scope>
    <source>
        <strain evidence="4 5">CECT 8234</strain>
    </source>
</reference>
<organism evidence="4 5">
    <name type="scientific">Paenibacillus endophyticus</name>
    <dbReference type="NCBI Taxonomy" id="1294268"/>
    <lineage>
        <taxon>Bacteria</taxon>
        <taxon>Bacillati</taxon>
        <taxon>Bacillota</taxon>
        <taxon>Bacilli</taxon>
        <taxon>Bacillales</taxon>
        <taxon>Paenibacillaceae</taxon>
        <taxon>Paenibacillus</taxon>
    </lineage>
</organism>
<evidence type="ECO:0000256" key="2">
    <source>
        <dbReference type="ARBA" id="ARBA00023136"/>
    </source>
</evidence>
<dbReference type="PANTHER" id="PTHR22550:SF5">
    <property type="entry name" value="LEUCINE ZIPPER PROTEIN 4"/>
    <property type="match status" value="1"/>
</dbReference>
<keyword evidence="3" id="KW-1133">Transmembrane helix</keyword>
<keyword evidence="5" id="KW-1185">Reference proteome</keyword>
<feature type="transmembrane region" description="Helical" evidence="3">
    <location>
        <begin position="317"/>
        <end position="339"/>
    </location>
</feature>
<proteinExistence type="inferred from homology"/>
<feature type="transmembrane region" description="Helical" evidence="3">
    <location>
        <begin position="443"/>
        <end position="467"/>
    </location>
</feature>
<dbReference type="PIRSF" id="PIRSF005690">
    <property type="entry name" value="GerBA"/>
    <property type="match status" value="1"/>
</dbReference>
<evidence type="ECO:0000256" key="1">
    <source>
        <dbReference type="ARBA" id="ARBA00005278"/>
    </source>
</evidence>
<gene>
    <name evidence="4" type="ORF">FHS16_001781</name>
</gene>
<evidence type="ECO:0000256" key="3">
    <source>
        <dbReference type="SAM" id="Phobius"/>
    </source>
</evidence>
<dbReference type="PANTHER" id="PTHR22550">
    <property type="entry name" value="SPORE GERMINATION PROTEIN"/>
    <property type="match status" value="1"/>
</dbReference>
<dbReference type="GO" id="GO:0009847">
    <property type="term" value="P:spore germination"/>
    <property type="evidence" value="ECO:0007669"/>
    <property type="project" value="InterPro"/>
</dbReference>
<evidence type="ECO:0000313" key="4">
    <source>
        <dbReference type="EMBL" id="MBB3151735.1"/>
    </source>
</evidence>
<dbReference type="InterPro" id="IPR050768">
    <property type="entry name" value="UPF0353/GerABKA_families"/>
</dbReference>
<name>A0A7W5G9I0_9BACL</name>
<dbReference type="RefSeq" id="WP_183560961.1">
    <property type="nucleotide sequence ID" value="NZ_CBCSLB010000008.1"/>
</dbReference>
<evidence type="ECO:0000313" key="5">
    <source>
        <dbReference type="Proteomes" id="UP000518605"/>
    </source>
</evidence>
<keyword evidence="2 3" id="KW-0472">Membrane</keyword>
<accession>A0A7W5G9I0</accession>
<sequence>MRSIFKRNQANHKAKTTEQVFLKQQGPNLSKPTILSETLEIIRKNTGNSTDLIIRQFQIDTADVSIDAAIVYLDGMADSTTIMDSLLIDGKETGIYRNATSDNLIQKLKSSLLKVGDIKTITDMDSIHIAIFSGDAIVLVDGSAESIAAGVRKWSERGVTEPQSQTVIRGPREGFSESIRINTALVRRKIKDPNLWLETNPIGRISKTDVAIMFIKGIANEKVVNEVRIRLARIDTDAILESGYIEEFIQDETYTPFPTIYNTERPDVVAAGLLEGRVAILVDGTPFVLLAPALFTQFLQTAEDYYQRADISSLLRILRFVSLFIALFAPSIYIAITTFHQEMIPTPLLINFAAQREGIPFPAFVEAILMEVTFEILREAGVRMPRAVGQAVSIVGALVIGQAAVEAGLVGPTMVIIVSITAISNFVIPSYSLGISVRMMRFILMMLAASFGLFGILVGIIALVLHLCSLRSFGIPYMSPFGPLDMEDQNDNLIRLPHWLQHRRPRYISQGNEIREKSTQPKPPEP</sequence>
<dbReference type="EMBL" id="JACHXW010000004">
    <property type="protein sequence ID" value="MBB3151735.1"/>
    <property type="molecule type" value="Genomic_DNA"/>
</dbReference>
<keyword evidence="3" id="KW-0812">Transmembrane</keyword>
<protein>
    <submittedName>
        <fullName evidence="4">Spore germination protein KA</fullName>
    </submittedName>
</protein>
<dbReference type="AlphaFoldDB" id="A0A7W5G9I0"/>
<dbReference type="Proteomes" id="UP000518605">
    <property type="component" value="Unassembled WGS sequence"/>
</dbReference>